<dbReference type="Gene3D" id="3.40.50.2300">
    <property type="match status" value="1"/>
</dbReference>
<dbReference type="PANTHER" id="PTHR34581:SF2">
    <property type="entry name" value="PTS SYSTEM N,N'-DIACETYLCHITOBIOSE-SPECIFIC EIIB COMPONENT"/>
    <property type="match status" value="1"/>
</dbReference>
<keyword evidence="10" id="KW-1185">Reference proteome</keyword>
<organism evidence="9 10">
    <name type="scientific">Thermoactinomyces daqus</name>
    <dbReference type="NCBI Taxonomy" id="1329516"/>
    <lineage>
        <taxon>Bacteria</taxon>
        <taxon>Bacillati</taxon>
        <taxon>Bacillota</taxon>
        <taxon>Bacilli</taxon>
        <taxon>Bacillales</taxon>
        <taxon>Thermoactinomycetaceae</taxon>
        <taxon>Thermoactinomyces</taxon>
    </lineage>
</organism>
<proteinExistence type="predicted"/>
<evidence type="ECO:0000256" key="7">
    <source>
        <dbReference type="PROSITE-ProRule" id="PRU00423"/>
    </source>
</evidence>
<dbReference type="GO" id="GO:0008982">
    <property type="term" value="F:protein-N(PI)-phosphohistidine-sugar phosphotransferase activity"/>
    <property type="evidence" value="ECO:0007669"/>
    <property type="project" value="InterPro"/>
</dbReference>
<dbReference type="InterPro" id="IPR003501">
    <property type="entry name" value="PTS_EIIB_2/3"/>
</dbReference>
<keyword evidence="1" id="KW-0813">Transport</keyword>
<dbReference type="PANTHER" id="PTHR34581">
    <property type="entry name" value="PTS SYSTEM N,N'-DIACETYLCHITOBIOSE-SPECIFIC EIIB COMPONENT"/>
    <property type="match status" value="1"/>
</dbReference>
<dbReference type="SUPFAM" id="SSF52794">
    <property type="entry name" value="PTS system IIB component-like"/>
    <property type="match status" value="1"/>
</dbReference>
<evidence type="ECO:0000256" key="5">
    <source>
        <dbReference type="ARBA" id="ARBA00022683"/>
    </source>
</evidence>
<evidence type="ECO:0000256" key="2">
    <source>
        <dbReference type="ARBA" id="ARBA00022553"/>
    </source>
</evidence>
<keyword evidence="4" id="KW-0808">Transferase</keyword>
<keyword evidence="5" id="KW-0598">Phosphotransferase system</keyword>
<dbReference type="PROSITE" id="PS51100">
    <property type="entry name" value="PTS_EIIB_TYPE_3"/>
    <property type="match status" value="1"/>
</dbReference>
<evidence type="ECO:0000259" key="8">
    <source>
        <dbReference type="PROSITE" id="PS51100"/>
    </source>
</evidence>
<dbReference type="InterPro" id="IPR013012">
    <property type="entry name" value="PTS_EIIB_3"/>
</dbReference>
<dbReference type="InterPro" id="IPR036095">
    <property type="entry name" value="PTS_EIIB-like_sf"/>
</dbReference>
<dbReference type="GO" id="GO:0009401">
    <property type="term" value="P:phosphoenolpyruvate-dependent sugar phosphotransferase system"/>
    <property type="evidence" value="ECO:0007669"/>
    <property type="project" value="UniProtKB-KW"/>
</dbReference>
<keyword evidence="6" id="KW-0418">Kinase</keyword>
<evidence type="ECO:0000256" key="1">
    <source>
        <dbReference type="ARBA" id="ARBA00022448"/>
    </source>
</evidence>
<feature type="modified residue" description="Phosphocysteine; by EIIA" evidence="7">
    <location>
        <position position="11"/>
    </location>
</feature>
<dbReference type="Pfam" id="PF02302">
    <property type="entry name" value="PTS_IIB"/>
    <property type="match status" value="1"/>
</dbReference>
<dbReference type="RefSeq" id="WP_033100044.1">
    <property type="nucleotide sequence ID" value="NZ_JACEIP010000014.1"/>
</dbReference>
<evidence type="ECO:0000256" key="4">
    <source>
        <dbReference type="ARBA" id="ARBA00022679"/>
    </source>
</evidence>
<sequence>MNHAIRLMIVCSLGASSGALCRKINEAAQKRGLELIAESTSALWWAEQLSRADVVLYEPQISHLKTEMAKIADEEGIPLAMVDPVAFATMSGEKVLDQVLTLIKR</sequence>
<keyword evidence="3 9" id="KW-0762">Sugar transport</keyword>
<name>A0A7W1XB01_9BACL</name>
<dbReference type="OrthoDB" id="9808134at2"/>
<dbReference type="EMBL" id="JACEIP010000014">
    <property type="protein sequence ID" value="MBA4543321.1"/>
    <property type="molecule type" value="Genomic_DNA"/>
</dbReference>
<reference evidence="9 10" key="1">
    <citation type="submission" date="2020-07" db="EMBL/GenBank/DDBJ databases">
        <authorList>
            <person name="Feng H."/>
        </authorList>
    </citation>
    <scope>NUCLEOTIDE SEQUENCE [LARGE SCALE GENOMIC DNA]</scope>
    <source>
        <strain evidence="10">s-11</strain>
    </source>
</reference>
<dbReference type="AlphaFoldDB" id="A0A7W1XB01"/>
<evidence type="ECO:0000313" key="10">
    <source>
        <dbReference type="Proteomes" id="UP000530514"/>
    </source>
</evidence>
<accession>A0A7W1XB01</accession>
<comment type="caution">
    <text evidence="9">The sequence shown here is derived from an EMBL/GenBank/DDBJ whole genome shotgun (WGS) entry which is preliminary data.</text>
</comment>
<evidence type="ECO:0000256" key="6">
    <source>
        <dbReference type="ARBA" id="ARBA00022777"/>
    </source>
</evidence>
<feature type="domain" description="PTS EIIB type-3" evidence="8">
    <location>
        <begin position="4"/>
        <end position="105"/>
    </location>
</feature>
<keyword evidence="2" id="KW-0597">Phosphoprotein</keyword>
<gene>
    <name evidence="9" type="ORF">H1164_10480</name>
</gene>
<dbReference type="Proteomes" id="UP000530514">
    <property type="component" value="Unassembled WGS sequence"/>
</dbReference>
<dbReference type="InterPro" id="IPR051819">
    <property type="entry name" value="PTS_sugar-specific_EIIB"/>
</dbReference>
<protein>
    <submittedName>
        <fullName evidence="9">PTS sugar transporter subunit IIB</fullName>
    </submittedName>
</protein>
<evidence type="ECO:0000256" key="3">
    <source>
        <dbReference type="ARBA" id="ARBA00022597"/>
    </source>
</evidence>
<evidence type="ECO:0000313" key="9">
    <source>
        <dbReference type="EMBL" id="MBA4543321.1"/>
    </source>
</evidence>
<dbReference type="GO" id="GO:0016301">
    <property type="term" value="F:kinase activity"/>
    <property type="evidence" value="ECO:0007669"/>
    <property type="project" value="UniProtKB-KW"/>
</dbReference>